<name>A0A401YQ49_9ACTN</name>
<proteinExistence type="predicted"/>
<dbReference type="EMBL" id="BIFH01000021">
    <property type="protein sequence ID" value="GCD96736.1"/>
    <property type="molecule type" value="Genomic_DNA"/>
</dbReference>
<feature type="region of interest" description="Disordered" evidence="1">
    <location>
        <begin position="288"/>
        <end position="308"/>
    </location>
</feature>
<evidence type="ECO:0000256" key="1">
    <source>
        <dbReference type="SAM" id="MobiDB-lite"/>
    </source>
</evidence>
<dbReference type="AlphaFoldDB" id="A0A401YQ49"/>
<comment type="caution">
    <text evidence="2">The sequence shown here is derived from an EMBL/GenBank/DDBJ whole genome shotgun (WGS) entry which is preliminary data.</text>
</comment>
<protein>
    <submittedName>
        <fullName evidence="2">Uncharacterized protein</fullName>
    </submittedName>
</protein>
<accession>A0A401YQ49</accession>
<sequence length="821" mass="88877">MHETGTPGTAAMVALRNVGRGRSGALLRRLGGSGLLALRRARSLPRALIEVVFETDDTDLLRALAGNPGLDHDTLLRLARLGRPALARTLYRPTNPERHAVVLRRAVLAAADPADPDWRAPHGFVPWLLTRHHERLLEPALWAPFGELVAHALLELGPDLPPAVVAERHRALRSLLDASAFARFRRAAGDLDHGDLLDRLDDPAAAEGRQLSSPTDLLLLRIRRAKGPVPVPPDWSAAREEHLRKPFPSSVTAVLARWADCPDEIVRDGGRSARPTLRARAFRLPATAPAGSGRNFDHEREHERDHDLDHDEWEWTPLLRRGLRRGRFTASALLDEAGPAVAVLLALPDEDPAVHAAVRELLAPLGTDADAWSTVLAELPRFPGTPAALVATALAGFAPNRARTRPSGGDPARILLFRCASSAQQHALVALLDPPALRPLLTAAPPDRALRERLRAVHGPAANLILAVSAEQPPETVAELLDLDDPAVNALLFHRARLDDTMVTRLLSGADRTGRPGTVPLASALLGCLERDEGPNSRLAVDVAPASDDPRVARIVLRRRALHTEAGRLRALLDRWRDAGPDGVRALIDEATRHGLEDSRNPFPAETVKLARAALDDVDGPAILHARLAEVTTPAAIVTALRGPAHAADLVLAECGPPPWDTLIETLTRDPWPDQVRDAVVAHPDCPRELLLAGLAFAPEQPQHVRAWVWAALDRGALTVEDVVRTCRPARVAFDLLAGSAIIEAPADRRPALDPWRLPDELRPRRLRARLGTDPEAWTVAVRLLPDFSGTLLELLDTAVAMAAPVSRATPADPTPLSRGV</sequence>
<dbReference type="Proteomes" id="UP000286931">
    <property type="component" value="Unassembled WGS sequence"/>
</dbReference>
<evidence type="ECO:0000313" key="3">
    <source>
        <dbReference type="Proteomes" id="UP000286931"/>
    </source>
</evidence>
<evidence type="ECO:0000313" key="2">
    <source>
        <dbReference type="EMBL" id="GCD96736.1"/>
    </source>
</evidence>
<feature type="compositionally biased region" description="Basic and acidic residues" evidence="1">
    <location>
        <begin position="295"/>
        <end position="308"/>
    </location>
</feature>
<reference evidence="2 3" key="1">
    <citation type="submission" date="2018-12" db="EMBL/GenBank/DDBJ databases">
        <title>Draft genome sequence of Embleya hyalina NBRC 13850T.</title>
        <authorList>
            <person name="Komaki H."/>
            <person name="Hosoyama A."/>
            <person name="Kimura A."/>
            <person name="Ichikawa N."/>
            <person name="Tamura T."/>
        </authorList>
    </citation>
    <scope>NUCLEOTIDE SEQUENCE [LARGE SCALE GENOMIC DNA]</scope>
    <source>
        <strain evidence="2 3">NBRC 13850</strain>
    </source>
</reference>
<dbReference type="OrthoDB" id="3439521at2"/>
<keyword evidence="3" id="KW-1185">Reference proteome</keyword>
<organism evidence="2 3">
    <name type="scientific">Embleya hyalina</name>
    <dbReference type="NCBI Taxonomy" id="516124"/>
    <lineage>
        <taxon>Bacteria</taxon>
        <taxon>Bacillati</taxon>
        <taxon>Actinomycetota</taxon>
        <taxon>Actinomycetes</taxon>
        <taxon>Kitasatosporales</taxon>
        <taxon>Streptomycetaceae</taxon>
        <taxon>Embleya</taxon>
    </lineage>
</organism>
<gene>
    <name evidence="2" type="ORF">EHYA_04423</name>
</gene>
<dbReference type="RefSeq" id="WP_126638751.1">
    <property type="nucleotide sequence ID" value="NZ_BIFH01000021.1"/>
</dbReference>